<feature type="compositionally biased region" description="Basic and acidic residues" evidence="1">
    <location>
        <begin position="355"/>
        <end position="365"/>
    </location>
</feature>
<dbReference type="Proteomes" id="UP001265746">
    <property type="component" value="Unassembled WGS sequence"/>
</dbReference>
<evidence type="ECO:0000313" key="4">
    <source>
        <dbReference type="Proteomes" id="UP001265746"/>
    </source>
</evidence>
<dbReference type="AlphaFoldDB" id="A0AAD9VWV4"/>
<feature type="compositionally biased region" description="Basic and acidic residues" evidence="1">
    <location>
        <begin position="58"/>
        <end position="82"/>
    </location>
</feature>
<feature type="domain" description="DNA ligase D 3'-phosphoesterase" evidence="2">
    <location>
        <begin position="163"/>
        <end position="309"/>
    </location>
</feature>
<evidence type="ECO:0000256" key="1">
    <source>
        <dbReference type="SAM" id="MobiDB-lite"/>
    </source>
</evidence>
<dbReference type="EMBL" id="JAUJFL010000010">
    <property type="protein sequence ID" value="KAK2596959.1"/>
    <property type="molecule type" value="Genomic_DNA"/>
</dbReference>
<feature type="compositionally biased region" description="Basic and acidic residues" evidence="1">
    <location>
        <begin position="35"/>
        <end position="45"/>
    </location>
</feature>
<accession>A0AAD9VWV4</accession>
<evidence type="ECO:0000259" key="2">
    <source>
        <dbReference type="Pfam" id="PF13298"/>
    </source>
</evidence>
<dbReference type="PANTHER" id="PTHR39465:SF1">
    <property type="entry name" value="DNA LIGASE D 3'-PHOSPHOESTERASE DOMAIN-CONTAINING PROTEIN"/>
    <property type="match status" value="1"/>
</dbReference>
<comment type="caution">
    <text evidence="3">The sequence shown here is derived from an EMBL/GenBank/DDBJ whole genome shotgun (WGS) entry which is preliminary data.</text>
</comment>
<proteinExistence type="predicted"/>
<sequence length="510" mass="57274">MSSPSRKRKASPELVSNPFIKKRNLDWSISPPPSRDPDRQHRETDGQGVKAHVFDYSNEARFETEEGSKDVPDHKVAQDSKQDTGLAAANNTQEQRDGPSGSALIENNSVKITDHLAWFSNLLSKAALKPFPENQPHLPIPTYQSLYTHSFQSPMGAHFVVTQHDHPVAGPHYDLRLQINGESSCSWAIMYGLPGDPNSRGRAGRATGAGVLRNATETRVHCLWNHLVETASLHTGSLLVWDTGLYEVLRPRRSKYAPVDSQESNSDDSDGKRHRWERLTQQEKLAKAFSSRKIRLRLNGSRLPRGYAVNLRLTKDEDAAGRAKAARPVGTRKRRGRKTPTKKAPETSSDEDDSGPDRRPDRGGEEKEEEEEYNDGSAAVSKKDLDGISEMEKELRELEDAEVRRTNAYPGAINTIGSVHQRKWFLSLDREACGFAKTKKEGRVWWERQDTADEDGLGSDQAQGRFRWPFYVRGPDLERSIVTGRLGAEILRDEGVVGYVGRKGWKPILR</sequence>
<dbReference type="Pfam" id="PF13298">
    <property type="entry name" value="LigD_N"/>
    <property type="match status" value="1"/>
</dbReference>
<dbReference type="PANTHER" id="PTHR39465">
    <property type="entry name" value="DNA LIGASE D, 3'-PHOSPHOESTERASE DOMAIN"/>
    <property type="match status" value="1"/>
</dbReference>
<protein>
    <recommendedName>
        <fullName evidence="2">DNA ligase D 3'-phosphoesterase domain-containing protein</fullName>
    </recommendedName>
</protein>
<dbReference type="InterPro" id="IPR014144">
    <property type="entry name" value="LigD_PE_domain"/>
</dbReference>
<feature type="region of interest" description="Disordered" evidence="1">
    <location>
        <begin position="319"/>
        <end position="387"/>
    </location>
</feature>
<name>A0AAD9VWV4_PHOAM</name>
<feature type="compositionally biased region" description="Basic residues" evidence="1">
    <location>
        <begin position="330"/>
        <end position="341"/>
    </location>
</feature>
<feature type="region of interest" description="Disordered" evidence="1">
    <location>
        <begin position="256"/>
        <end position="275"/>
    </location>
</feature>
<keyword evidence="4" id="KW-1185">Reference proteome</keyword>
<evidence type="ECO:0000313" key="3">
    <source>
        <dbReference type="EMBL" id="KAK2596959.1"/>
    </source>
</evidence>
<organism evidence="3 4">
    <name type="scientific">Phomopsis amygdali</name>
    <name type="common">Fusicoccum amygdali</name>
    <dbReference type="NCBI Taxonomy" id="1214568"/>
    <lineage>
        <taxon>Eukaryota</taxon>
        <taxon>Fungi</taxon>
        <taxon>Dikarya</taxon>
        <taxon>Ascomycota</taxon>
        <taxon>Pezizomycotina</taxon>
        <taxon>Sordariomycetes</taxon>
        <taxon>Sordariomycetidae</taxon>
        <taxon>Diaporthales</taxon>
        <taxon>Diaporthaceae</taxon>
        <taxon>Diaporthe</taxon>
    </lineage>
</organism>
<feature type="region of interest" description="Disordered" evidence="1">
    <location>
        <begin position="1"/>
        <end position="83"/>
    </location>
</feature>
<reference evidence="3" key="1">
    <citation type="submission" date="2023-06" db="EMBL/GenBank/DDBJ databases">
        <authorList>
            <person name="Noh H."/>
        </authorList>
    </citation>
    <scope>NUCLEOTIDE SEQUENCE</scope>
    <source>
        <strain evidence="3">DUCC20226</strain>
    </source>
</reference>
<gene>
    <name evidence="3" type="ORF">N8I77_012838</name>
</gene>